<organism evidence="5">
    <name type="scientific">mine drainage metagenome</name>
    <dbReference type="NCBI Taxonomy" id="410659"/>
    <lineage>
        <taxon>unclassified sequences</taxon>
        <taxon>metagenomes</taxon>
        <taxon>ecological metagenomes</taxon>
    </lineage>
</organism>
<keyword evidence="2" id="KW-0547">Nucleotide-binding</keyword>
<dbReference type="SUPFAM" id="SSF52540">
    <property type="entry name" value="P-loop containing nucleoside triphosphate hydrolases"/>
    <property type="match status" value="1"/>
</dbReference>
<feature type="compositionally biased region" description="Polar residues" evidence="4">
    <location>
        <begin position="84"/>
        <end position="97"/>
    </location>
</feature>
<comment type="caution">
    <text evidence="5">The sequence shown here is derived from an EMBL/GenBank/DDBJ whole genome shotgun (WGS) entry which is preliminary data.</text>
</comment>
<sequence length="105" mass="11221">LDEPAAGLSNDEEKELCRMLAAIRDQGVALILIEHRMGLVAAVAKSVVMMDAGKVVFTGSPQEALSSEVVRERYLGSGFDANPLASSSDEALAQQSDLSKESDRR</sequence>
<accession>T1AYX5</accession>
<feature type="region of interest" description="Disordered" evidence="4">
    <location>
        <begin position="81"/>
        <end position="105"/>
    </location>
</feature>
<keyword evidence="3 5" id="KW-0067">ATP-binding</keyword>
<dbReference type="GO" id="GO:0005886">
    <property type="term" value="C:plasma membrane"/>
    <property type="evidence" value="ECO:0007669"/>
    <property type="project" value="TreeGrafter"/>
</dbReference>
<reference evidence="5" key="1">
    <citation type="submission" date="2013-08" db="EMBL/GenBank/DDBJ databases">
        <authorList>
            <person name="Mendez C."/>
            <person name="Richter M."/>
            <person name="Ferrer M."/>
            <person name="Sanchez J."/>
        </authorList>
    </citation>
    <scope>NUCLEOTIDE SEQUENCE</scope>
</reference>
<dbReference type="AlphaFoldDB" id="T1AYX5"/>
<name>T1AYX5_9ZZZZ</name>
<feature type="non-terminal residue" evidence="5">
    <location>
        <position position="1"/>
    </location>
</feature>
<reference evidence="5" key="2">
    <citation type="journal article" date="2014" name="ISME J.">
        <title>Microbial stratification in low pH oxic and suboxic macroscopic growths along an acid mine drainage.</title>
        <authorList>
            <person name="Mendez-Garcia C."/>
            <person name="Mesa V."/>
            <person name="Sprenger R.R."/>
            <person name="Richter M."/>
            <person name="Diez M.S."/>
            <person name="Solano J."/>
            <person name="Bargiela R."/>
            <person name="Golyshina O.V."/>
            <person name="Manteca A."/>
            <person name="Ramos J.L."/>
            <person name="Gallego J.R."/>
            <person name="Llorente I."/>
            <person name="Martins Dos Santos V.A."/>
            <person name="Jensen O.N."/>
            <person name="Pelaez A.I."/>
            <person name="Sanchez J."/>
            <person name="Ferrer M."/>
        </authorList>
    </citation>
    <scope>NUCLEOTIDE SEQUENCE</scope>
</reference>
<dbReference type="Gene3D" id="3.40.50.300">
    <property type="entry name" value="P-loop containing nucleotide triphosphate hydrolases"/>
    <property type="match status" value="1"/>
</dbReference>
<evidence type="ECO:0000313" key="5">
    <source>
        <dbReference type="EMBL" id="EQD61548.1"/>
    </source>
</evidence>
<proteinExistence type="predicted"/>
<dbReference type="EMBL" id="AUZX01006895">
    <property type="protein sequence ID" value="EQD61548.1"/>
    <property type="molecule type" value="Genomic_DNA"/>
</dbReference>
<keyword evidence="1" id="KW-0813">Transport</keyword>
<gene>
    <name evidence="5" type="ORF">B1A_09665</name>
</gene>
<evidence type="ECO:0000256" key="2">
    <source>
        <dbReference type="ARBA" id="ARBA00022741"/>
    </source>
</evidence>
<protein>
    <submittedName>
        <fullName evidence="5">Branched chain amino acid ABC transporter ATP-binding protein</fullName>
    </submittedName>
</protein>
<dbReference type="GO" id="GO:0005524">
    <property type="term" value="F:ATP binding"/>
    <property type="evidence" value="ECO:0007669"/>
    <property type="project" value="UniProtKB-KW"/>
</dbReference>
<evidence type="ECO:0000256" key="3">
    <source>
        <dbReference type="ARBA" id="ARBA00022840"/>
    </source>
</evidence>
<evidence type="ECO:0000256" key="4">
    <source>
        <dbReference type="SAM" id="MobiDB-lite"/>
    </source>
</evidence>
<dbReference type="InterPro" id="IPR027417">
    <property type="entry name" value="P-loop_NTPase"/>
</dbReference>
<dbReference type="PANTHER" id="PTHR45772">
    <property type="entry name" value="CONSERVED COMPONENT OF ABC TRANSPORTER FOR NATURAL AMINO ACIDS-RELATED"/>
    <property type="match status" value="1"/>
</dbReference>
<evidence type="ECO:0000256" key="1">
    <source>
        <dbReference type="ARBA" id="ARBA00022448"/>
    </source>
</evidence>
<dbReference type="InterPro" id="IPR051120">
    <property type="entry name" value="ABC_AA/LPS_Transport"/>
</dbReference>
<dbReference type="PANTHER" id="PTHR45772:SF9">
    <property type="entry name" value="CONSERVED COMPONENT OF ABC TRANSPORTER FOR NATURAL AMINO ACIDS"/>
    <property type="match status" value="1"/>
</dbReference>